<evidence type="ECO:0000256" key="3">
    <source>
        <dbReference type="ARBA" id="ARBA00022606"/>
    </source>
</evidence>
<evidence type="ECO:0000256" key="11">
    <source>
        <dbReference type="ARBA" id="ARBA00023180"/>
    </source>
</evidence>
<dbReference type="PANTHER" id="PTHR24242:SF227">
    <property type="entry name" value="OLFACTORY RECEPTOR"/>
    <property type="match status" value="1"/>
</dbReference>
<dbReference type="Pfam" id="PF13853">
    <property type="entry name" value="7tm_4"/>
    <property type="match status" value="1"/>
</dbReference>
<keyword evidence="8 14" id="KW-0472">Membrane</keyword>
<evidence type="ECO:0000256" key="5">
    <source>
        <dbReference type="ARBA" id="ARBA00022725"/>
    </source>
</evidence>
<evidence type="ECO:0000256" key="2">
    <source>
        <dbReference type="ARBA" id="ARBA00022475"/>
    </source>
</evidence>
<feature type="transmembrane region" description="Helical" evidence="14">
    <location>
        <begin position="274"/>
        <end position="293"/>
    </location>
</feature>
<dbReference type="AlphaFoldDB" id="A0AA97LCC5"/>
<evidence type="ECO:0000256" key="6">
    <source>
        <dbReference type="ARBA" id="ARBA00022989"/>
    </source>
</evidence>
<comment type="similarity">
    <text evidence="13">Belongs to the G-protein coupled receptor 1 family.</text>
</comment>
<dbReference type="RefSeq" id="XP_054850156.1">
    <property type="nucleotide sequence ID" value="XM_054994181.1"/>
</dbReference>
<proteinExistence type="inferred from homology"/>
<keyword evidence="5 14" id="KW-0552">Olfaction</keyword>
<dbReference type="KEGG" id="emc:129339602"/>
<evidence type="ECO:0000256" key="10">
    <source>
        <dbReference type="ARBA" id="ARBA00023170"/>
    </source>
</evidence>
<evidence type="ECO:0000256" key="8">
    <source>
        <dbReference type="ARBA" id="ARBA00023136"/>
    </source>
</evidence>
<keyword evidence="11" id="KW-0325">Glycoprotein</keyword>
<evidence type="ECO:0000259" key="15">
    <source>
        <dbReference type="PROSITE" id="PS50262"/>
    </source>
</evidence>
<keyword evidence="6 14" id="KW-1133">Transmembrane helix</keyword>
<feature type="domain" description="G-protein coupled receptors family 1 profile" evidence="15">
    <location>
        <begin position="41"/>
        <end position="291"/>
    </location>
</feature>
<sequence length="382" mass="42804">MELANGSAVQEFILLGFGVGQQERFLLLIFFTILYMLTLAENCIIIALVVLDTHLARLPMYILLSNFSWLEICYVSTTVPRMLFDLASAQGIISFRDCFLQFYLLFSFGTTEGCFLSAMALDRYLAICHPLRYSQTMSVNFCYVLVAACWVLGFMAFVVPVVMMSKLSFCGSNTIDHFLCDTGPILSLACPPLGIAPRFFQFSVNIFLLGNIFFVMLSYSVVILTLMKPSFKGSRRKAFSTISFHLVVVTLFYGSVAAMYVIPDGENQSEVAKAVTLFYTSITPFLNPMIYCLRNDQVKEALGRLQRRKDFYEKPLYLLQFWELVLDEAAPGRLRGLDALIGAEFFAQGQASGAIETIDNSSSELQLIEVGDIAGVQIYFVC</sequence>
<keyword evidence="12 13" id="KW-0807">Transducer</keyword>
<comment type="subcellular location">
    <subcellularLocation>
        <location evidence="1 14">Cell membrane</location>
        <topology evidence="1 14">Multi-pass membrane protein</topology>
    </subcellularLocation>
</comment>
<dbReference type="InterPro" id="IPR000276">
    <property type="entry name" value="GPCR_Rhodpsn"/>
</dbReference>
<feature type="transmembrane region" description="Helical" evidence="14">
    <location>
        <begin position="141"/>
        <end position="163"/>
    </location>
</feature>
<reference evidence="17 18" key="1">
    <citation type="submission" date="2025-04" db="UniProtKB">
        <authorList>
            <consortium name="RefSeq"/>
        </authorList>
    </citation>
    <scope>IDENTIFICATION</scope>
    <source>
        <tissue evidence="17 18">Blood</tissue>
    </source>
</reference>
<feature type="transmembrane region" description="Helical" evidence="14">
    <location>
        <begin position="206"/>
        <end position="226"/>
    </location>
</feature>
<evidence type="ECO:0000256" key="9">
    <source>
        <dbReference type="ARBA" id="ARBA00023157"/>
    </source>
</evidence>
<dbReference type="PROSITE" id="PS00237">
    <property type="entry name" value="G_PROTEIN_RECEP_F1_1"/>
    <property type="match status" value="1"/>
</dbReference>
<dbReference type="GO" id="GO:0005886">
    <property type="term" value="C:plasma membrane"/>
    <property type="evidence" value="ECO:0007669"/>
    <property type="project" value="UniProtKB-SubCell"/>
</dbReference>
<evidence type="ECO:0000313" key="16">
    <source>
        <dbReference type="Proteomes" id="UP001190640"/>
    </source>
</evidence>
<keyword evidence="3 14" id="KW-0716">Sensory transduction</keyword>
<dbReference type="RefSeq" id="XP_054850159.1">
    <property type="nucleotide sequence ID" value="XM_054994184.1"/>
</dbReference>
<dbReference type="PANTHER" id="PTHR24242">
    <property type="entry name" value="G-PROTEIN COUPLED RECEPTOR"/>
    <property type="match status" value="1"/>
</dbReference>
<keyword evidence="7 13" id="KW-0297">G-protein coupled receptor</keyword>
<dbReference type="PROSITE" id="PS50262">
    <property type="entry name" value="G_PROTEIN_RECEP_F1_2"/>
    <property type="match status" value="1"/>
</dbReference>
<dbReference type="GeneID" id="129339602"/>
<dbReference type="GO" id="GO:0004984">
    <property type="term" value="F:olfactory receptor activity"/>
    <property type="evidence" value="ECO:0007669"/>
    <property type="project" value="InterPro"/>
</dbReference>
<feature type="transmembrane region" description="Helical" evidence="14">
    <location>
        <begin position="58"/>
        <end position="79"/>
    </location>
</feature>
<accession>A0AA97LCC5</accession>
<evidence type="ECO:0000256" key="1">
    <source>
        <dbReference type="ARBA" id="ARBA00004651"/>
    </source>
</evidence>
<evidence type="ECO:0000256" key="4">
    <source>
        <dbReference type="ARBA" id="ARBA00022692"/>
    </source>
</evidence>
<dbReference type="PRINTS" id="PR00245">
    <property type="entry name" value="OLFACTORYR"/>
</dbReference>
<evidence type="ECO:0000256" key="7">
    <source>
        <dbReference type="ARBA" id="ARBA00023040"/>
    </source>
</evidence>
<evidence type="ECO:0000313" key="17">
    <source>
        <dbReference type="RefSeq" id="XP_054850156.1"/>
    </source>
</evidence>
<gene>
    <name evidence="18" type="primary">LOC129339602</name>
    <name evidence="17" type="synonym">LOC129339599</name>
</gene>
<keyword evidence="10 13" id="KW-0675">Receptor</keyword>
<organism evidence="16 18">
    <name type="scientific">Eublepharis macularius</name>
    <name type="common">Leopard gecko</name>
    <name type="synonym">Cyrtodactylus macularius</name>
    <dbReference type="NCBI Taxonomy" id="481883"/>
    <lineage>
        <taxon>Eukaryota</taxon>
        <taxon>Metazoa</taxon>
        <taxon>Chordata</taxon>
        <taxon>Craniata</taxon>
        <taxon>Vertebrata</taxon>
        <taxon>Euteleostomi</taxon>
        <taxon>Lepidosauria</taxon>
        <taxon>Squamata</taxon>
        <taxon>Bifurcata</taxon>
        <taxon>Gekkota</taxon>
        <taxon>Eublepharidae</taxon>
        <taxon>Eublepharinae</taxon>
        <taxon>Eublepharis</taxon>
    </lineage>
</organism>
<feature type="transmembrane region" description="Helical" evidence="14">
    <location>
        <begin position="25"/>
        <end position="51"/>
    </location>
</feature>
<feature type="transmembrane region" description="Helical" evidence="14">
    <location>
        <begin position="238"/>
        <end position="262"/>
    </location>
</feature>
<dbReference type="SUPFAM" id="SSF81321">
    <property type="entry name" value="Family A G protein-coupled receptor-like"/>
    <property type="match status" value="1"/>
</dbReference>
<protein>
    <recommendedName>
        <fullName evidence="14">Olfactory receptor</fullName>
    </recommendedName>
</protein>
<feature type="transmembrane region" description="Helical" evidence="14">
    <location>
        <begin position="99"/>
        <end position="121"/>
    </location>
</feature>
<dbReference type="GO" id="GO:0004930">
    <property type="term" value="F:G protein-coupled receptor activity"/>
    <property type="evidence" value="ECO:0007669"/>
    <property type="project" value="UniProtKB-KW"/>
</dbReference>
<dbReference type="KEGG" id="emc:129339599"/>
<keyword evidence="9" id="KW-1015">Disulfide bond</keyword>
<keyword evidence="16" id="KW-1185">Reference proteome</keyword>
<dbReference type="PRINTS" id="PR00237">
    <property type="entry name" value="GPCRRHODOPSN"/>
</dbReference>
<name>A0AA97LCC5_EUBMA</name>
<dbReference type="InterPro" id="IPR050939">
    <property type="entry name" value="Olfactory_GPCR1"/>
</dbReference>
<dbReference type="FunFam" id="1.20.1070.10:FF:000013">
    <property type="entry name" value="Olfactory receptor"/>
    <property type="match status" value="1"/>
</dbReference>
<evidence type="ECO:0000313" key="18">
    <source>
        <dbReference type="RefSeq" id="XP_054850159.1"/>
    </source>
</evidence>
<dbReference type="Proteomes" id="UP001190640">
    <property type="component" value="Chromosome 12"/>
</dbReference>
<dbReference type="Gene3D" id="1.20.1070.10">
    <property type="entry name" value="Rhodopsin 7-helix transmembrane proteins"/>
    <property type="match status" value="1"/>
</dbReference>
<dbReference type="InterPro" id="IPR017452">
    <property type="entry name" value="GPCR_Rhodpsn_7TM"/>
</dbReference>
<dbReference type="InterPro" id="IPR000725">
    <property type="entry name" value="Olfact_rcpt"/>
</dbReference>
<evidence type="ECO:0000256" key="14">
    <source>
        <dbReference type="RuleBase" id="RU363047"/>
    </source>
</evidence>
<evidence type="ECO:0000256" key="13">
    <source>
        <dbReference type="RuleBase" id="RU000688"/>
    </source>
</evidence>
<keyword evidence="4 13" id="KW-0812">Transmembrane</keyword>
<keyword evidence="2 14" id="KW-1003">Cell membrane</keyword>
<evidence type="ECO:0000256" key="12">
    <source>
        <dbReference type="ARBA" id="ARBA00023224"/>
    </source>
</evidence>